<sequence>MDWRRRERSWIRGSRRRLEHFKPVHVEVECESQHNVPMGVEIEFRVQIASDKFDGLSKIYVILIILIGLMFRWK</sequence>
<keyword evidence="2" id="KW-0812">Transmembrane</keyword>
<reference evidence="4" key="1">
    <citation type="submission" date="2016-11" db="UniProtKB">
        <authorList>
            <consortium name="WormBaseParasite"/>
        </authorList>
    </citation>
    <scope>IDENTIFICATION</scope>
</reference>
<feature type="transmembrane region" description="Helical" evidence="2">
    <location>
        <begin position="55"/>
        <end position="73"/>
    </location>
</feature>
<evidence type="ECO:0000256" key="2">
    <source>
        <dbReference type="SAM" id="Phobius"/>
    </source>
</evidence>
<protein>
    <submittedName>
        <fullName evidence="4">Uncharacterized protein</fullName>
    </submittedName>
</protein>
<evidence type="ECO:0000313" key="3">
    <source>
        <dbReference type="Proteomes" id="UP000095284"/>
    </source>
</evidence>
<proteinExistence type="inferred from homology"/>
<dbReference type="InterPro" id="IPR036065">
    <property type="entry name" value="BolA-like_sf"/>
</dbReference>
<keyword evidence="2" id="KW-0472">Membrane</keyword>
<dbReference type="SUPFAM" id="SSF82657">
    <property type="entry name" value="BolA-like"/>
    <property type="match status" value="1"/>
</dbReference>
<dbReference type="InterPro" id="IPR002634">
    <property type="entry name" value="BolA"/>
</dbReference>
<dbReference type="AlphaFoldDB" id="A0A1I7SG21"/>
<dbReference type="WBParaSite" id="BXY_1198500.1">
    <property type="protein sequence ID" value="BXY_1198500.1"/>
    <property type="gene ID" value="BXY_1198500"/>
</dbReference>
<keyword evidence="2" id="KW-1133">Transmembrane helix</keyword>
<evidence type="ECO:0000313" key="4">
    <source>
        <dbReference type="WBParaSite" id="BXY_1198500.1"/>
    </source>
</evidence>
<dbReference type="Gene3D" id="3.30.300.90">
    <property type="entry name" value="BolA-like"/>
    <property type="match status" value="1"/>
</dbReference>
<dbReference type="Pfam" id="PF01722">
    <property type="entry name" value="BolA"/>
    <property type="match status" value="1"/>
</dbReference>
<organism evidence="3 4">
    <name type="scientific">Bursaphelenchus xylophilus</name>
    <name type="common">Pinewood nematode worm</name>
    <name type="synonym">Aphelenchoides xylophilus</name>
    <dbReference type="NCBI Taxonomy" id="6326"/>
    <lineage>
        <taxon>Eukaryota</taxon>
        <taxon>Metazoa</taxon>
        <taxon>Ecdysozoa</taxon>
        <taxon>Nematoda</taxon>
        <taxon>Chromadorea</taxon>
        <taxon>Rhabditida</taxon>
        <taxon>Tylenchina</taxon>
        <taxon>Tylenchomorpha</taxon>
        <taxon>Aphelenchoidea</taxon>
        <taxon>Aphelenchoididae</taxon>
        <taxon>Bursaphelenchus</taxon>
    </lineage>
</organism>
<comment type="similarity">
    <text evidence="1">Belongs to the BolA/IbaG family.</text>
</comment>
<dbReference type="Proteomes" id="UP000095284">
    <property type="component" value="Unplaced"/>
</dbReference>
<name>A0A1I7SG21_BURXY</name>
<evidence type="ECO:0000256" key="1">
    <source>
        <dbReference type="RuleBase" id="RU003860"/>
    </source>
</evidence>
<accession>A0A1I7SG21</accession>